<dbReference type="InterPro" id="IPR001650">
    <property type="entry name" value="Helicase_C-like"/>
</dbReference>
<gene>
    <name evidence="7" type="ORF">ILUMI_01231</name>
</gene>
<dbReference type="SMART" id="SM00490">
    <property type="entry name" value="HELICc"/>
    <property type="match status" value="1"/>
</dbReference>
<name>A0A8K0GHN2_IGNLU</name>
<dbReference type="GO" id="GO:0016787">
    <property type="term" value="F:hydrolase activity"/>
    <property type="evidence" value="ECO:0007669"/>
    <property type="project" value="UniProtKB-KW"/>
</dbReference>
<protein>
    <recommendedName>
        <fullName evidence="9">RNA helicase</fullName>
    </recommendedName>
</protein>
<evidence type="ECO:0000256" key="4">
    <source>
        <dbReference type="ARBA" id="ARBA00022840"/>
    </source>
</evidence>
<dbReference type="GO" id="GO:0003724">
    <property type="term" value="F:RNA helicase activity"/>
    <property type="evidence" value="ECO:0007669"/>
    <property type="project" value="TreeGrafter"/>
</dbReference>
<keyword evidence="3" id="KW-0347">Helicase</keyword>
<dbReference type="GO" id="GO:0005829">
    <property type="term" value="C:cytosol"/>
    <property type="evidence" value="ECO:0007669"/>
    <property type="project" value="TreeGrafter"/>
</dbReference>
<organism evidence="7 8">
    <name type="scientific">Ignelater luminosus</name>
    <name type="common">Cucubano</name>
    <name type="synonym">Pyrophorus luminosus</name>
    <dbReference type="NCBI Taxonomy" id="2038154"/>
    <lineage>
        <taxon>Eukaryota</taxon>
        <taxon>Metazoa</taxon>
        <taxon>Ecdysozoa</taxon>
        <taxon>Arthropoda</taxon>
        <taxon>Hexapoda</taxon>
        <taxon>Insecta</taxon>
        <taxon>Pterygota</taxon>
        <taxon>Neoptera</taxon>
        <taxon>Endopterygota</taxon>
        <taxon>Coleoptera</taxon>
        <taxon>Polyphaga</taxon>
        <taxon>Elateriformia</taxon>
        <taxon>Elateroidea</taxon>
        <taxon>Elateridae</taxon>
        <taxon>Agrypninae</taxon>
        <taxon>Pyrophorini</taxon>
        <taxon>Ignelater</taxon>
    </lineage>
</organism>
<dbReference type="GO" id="GO:0003676">
    <property type="term" value="F:nucleic acid binding"/>
    <property type="evidence" value="ECO:0007669"/>
    <property type="project" value="InterPro"/>
</dbReference>
<proteinExistence type="predicted"/>
<dbReference type="PANTHER" id="PTHR47959:SF1">
    <property type="entry name" value="ATP-DEPENDENT RNA HELICASE DBPA"/>
    <property type="match status" value="1"/>
</dbReference>
<keyword evidence="8" id="KW-1185">Reference proteome</keyword>
<dbReference type="Pfam" id="PF00271">
    <property type="entry name" value="Helicase_C"/>
    <property type="match status" value="1"/>
</dbReference>
<accession>A0A8K0GHN2</accession>
<dbReference type="InterPro" id="IPR027417">
    <property type="entry name" value="P-loop_NTPase"/>
</dbReference>
<keyword evidence="4" id="KW-0067">ATP-binding</keyword>
<evidence type="ECO:0000256" key="1">
    <source>
        <dbReference type="ARBA" id="ARBA00022741"/>
    </source>
</evidence>
<dbReference type="CDD" id="cd18787">
    <property type="entry name" value="SF2_C_DEAD"/>
    <property type="match status" value="1"/>
</dbReference>
<evidence type="ECO:0000259" key="5">
    <source>
        <dbReference type="PROSITE" id="PS51192"/>
    </source>
</evidence>
<evidence type="ECO:0000313" key="8">
    <source>
        <dbReference type="Proteomes" id="UP000801492"/>
    </source>
</evidence>
<comment type="caution">
    <text evidence="7">The sequence shown here is derived from an EMBL/GenBank/DDBJ whole genome shotgun (WGS) entry which is preliminary data.</text>
</comment>
<evidence type="ECO:0000259" key="6">
    <source>
        <dbReference type="PROSITE" id="PS51194"/>
    </source>
</evidence>
<dbReference type="PROSITE" id="PS51192">
    <property type="entry name" value="HELICASE_ATP_BIND_1"/>
    <property type="match status" value="1"/>
</dbReference>
<dbReference type="Gene3D" id="3.40.50.300">
    <property type="entry name" value="P-loop containing nucleotide triphosphate hydrolases"/>
    <property type="match status" value="2"/>
</dbReference>
<dbReference type="PROSITE" id="PS51194">
    <property type="entry name" value="HELICASE_CTER"/>
    <property type="match status" value="1"/>
</dbReference>
<feature type="domain" description="Helicase C-terminal" evidence="6">
    <location>
        <begin position="326"/>
        <end position="460"/>
    </location>
</feature>
<keyword evidence="2" id="KW-0378">Hydrolase</keyword>
<dbReference type="AlphaFoldDB" id="A0A8K0GHN2"/>
<dbReference type="Proteomes" id="UP000801492">
    <property type="component" value="Unassembled WGS sequence"/>
</dbReference>
<dbReference type="OrthoDB" id="10256233at2759"/>
<evidence type="ECO:0008006" key="9">
    <source>
        <dbReference type="Google" id="ProtNLM"/>
    </source>
</evidence>
<dbReference type="Pfam" id="PF00270">
    <property type="entry name" value="DEAD"/>
    <property type="match status" value="1"/>
</dbReference>
<dbReference type="EMBL" id="VTPC01000638">
    <property type="protein sequence ID" value="KAF2904950.1"/>
    <property type="molecule type" value="Genomic_DNA"/>
</dbReference>
<dbReference type="InterPro" id="IPR014001">
    <property type="entry name" value="Helicase_ATP-bd"/>
</dbReference>
<dbReference type="GO" id="GO:0005524">
    <property type="term" value="F:ATP binding"/>
    <property type="evidence" value="ECO:0007669"/>
    <property type="project" value="UniProtKB-KW"/>
</dbReference>
<dbReference type="SMART" id="SM00487">
    <property type="entry name" value="DEXDc"/>
    <property type="match status" value="1"/>
</dbReference>
<dbReference type="InterPro" id="IPR050079">
    <property type="entry name" value="DEAD_box_RNA_helicase"/>
</dbReference>
<dbReference type="PANTHER" id="PTHR47959">
    <property type="entry name" value="ATP-DEPENDENT RNA HELICASE RHLE-RELATED"/>
    <property type="match status" value="1"/>
</dbReference>
<dbReference type="SUPFAM" id="SSF52540">
    <property type="entry name" value="P-loop containing nucleoside triphosphate hydrolases"/>
    <property type="match status" value="1"/>
</dbReference>
<keyword evidence="1" id="KW-0547">Nucleotide-binding</keyword>
<evidence type="ECO:0000256" key="3">
    <source>
        <dbReference type="ARBA" id="ARBA00022806"/>
    </source>
</evidence>
<reference evidence="7" key="1">
    <citation type="submission" date="2019-08" db="EMBL/GenBank/DDBJ databases">
        <title>The genome of the North American firefly Photinus pyralis.</title>
        <authorList>
            <consortium name="Photinus pyralis genome working group"/>
            <person name="Fallon T.R."/>
            <person name="Sander Lower S.E."/>
            <person name="Weng J.-K."/>
        </authorList>
    </citation>
    <scope>NUCLEOTIDE SEQUENCE</scope>
    <source>
        <strain evidence="7">TRF0915ILg1</strain>
        <tissue evidence="7">Whole body</tissue>
    </source>
</reference>
<sequence length="460" mass="51556">MSLIAFCHICVKPLFRQIKPIKTSALLTDLATKKLQKGALVISCKREEYNHYSNQRYNKFDEVILASKGWNHSKAKGDYFTVHPNPEAYEESPRTALDELELDINLKECLQAQNIHELTAFQTEAISVISQAKHAMLTAETGCGKTLAYLLPILQSLIKGRAEQMNTPRALIVIPSRELAYQVGTMTESLAKSIGLKLKIIVGGRTKQFMLNPEFKEVDLLIGTPGVIGKLSNVGIFRLNDVLFTVLDEADTLLDDSFIDRLTGIIKRVPQSQLTLVSATSPNKIPAILEPYEQNLVYISSPLLHKPLSNITQQFLRLLRSAKPPQILQIVKHAKDPLLIFTNRSKTCDWLSIFFGENGVKCSRLNGDMNYAVRIEEWNNFIQGKTKVLVATDAGSRGLNTTQIKHVVNYDFPLYAADYIHRIGRTGRFGSPESCKVTNFISGPEEVRLVQKIEASLLFI</sequence>
<dbReference type="InterPro" id="IPR011545">
    <property type="entry name" value="DEAD/DEAH_box_helicase_dom"/>
</dbReference>
<feature type="domain" description="Helicase ATP-binding" evidence="5">
    <location>
        <begin position="126"/>
        <end position="299"/>
    </location>
</feature>
<evidence type="ECO:0000313" key="7">
    <source>
        <dbReference type="EMBL" id="KAF2904950.1"/>
    </source>
</evidence>
<evidence type="ECO:0000256" key="2">
    <source>
        <dbReference type="ARBA" id="ARBA00022801"/>
    </source>
</evidence>